<dbReference type="OrthoDB" id="10043560at2759"/>
<keyword evidence="4" id="KW-0325">Glycoprotein</keyword>
<dbReference type="PANTHER" id="PTHR24028">
    <property type="entry name" value="CADHERIN-87A"/>
    <property type="match status" value="1"/>
</dbReference>
<dbReference type="PROSITE" id="PS50268">
    <property type="entry name" value="CADHERIN_2"/>
    <property type="match status" value="2"/>
</dbReference>
<dbReference type="PANTHER" id="PTHR24028:SF316">
    <property type="entry name" value="NEURAL-CADHERIN-LIKE"/>
    <property type="match status" value="1"/>
</dbReference>
<evidence type="ECO:0000256" key="4">
    <source>
        <dbReference type="ARBA" id="ARBA00023180"/>
    </source>
</evidence>
<keyword evidence="3" id="KW-1133">Transmembrane helix</keyword>
<dbReference type="GO" id="GO:0005509">
    <property type="term" value="F:calcium ion binding"/>
    <property type="evidence" value="ECO:0007669"/>
    <property type="project" value="UniProtKB-UniRule"/>
</dbReference>
<dbReference type="EMBL" id="CAIIXF020000008">
    <property type="protein sequence ID" value="CAH1792868.1"/>
    <property type="molecule type" value="Genomic_DNA"/>
</dbReference>
<dbReference type="SUPFAM" id="SSF49313">
    <property type="entry name" value="Cadherin-like"/>
    <property type="match status" value="2"/>
</dbReference>
<comment type="subcellular location">
    <subcellularLocation>
        <location evidence="1">Membrane</location>
        <topology evidence="1">Single-pass membrane protein</topology>
    </subcellularLocation>
</comment>
<sequence>MKQGEVLNYDRKNMYKIILRSTDNGTPEKYVEKDIFIKINEVNNPPTNIVLRPSEILENSGLDETVGILRGADSNRELTKDMIYELIDDANGLFKIKGNVVKVARSNETCITTGRHCWLDFEQKRKVDITVRVSDQGRPPLSFTKKLQIKINDINDPPVNIKLGDNTIDSFSKQGDVIGQISLQDDDIHQRHTFESFGGDTNEFAVFPNGTVYKNSDAILSMTQQYRLLVKVTDSGNSPASNVASVSITVTNKSSGITIGYFPRKLDI</sequence>
<proteinExistence type="predicted"/>
<feature type="non-terminal residue" evidence="5">
    <location>
        <position position="1"/>
    </location>
</feature>
<evidence type="ECO:0000313" key="5">
    <source>
        <dbReference type="EMBL" id="CAH1792868.1"/>
    </source>
</evidence>
<dbReference type="CDD" id="cd11304">
    <property type="entry name" value="Cadherin_repeat"/>
    <property type="match status" value="1"/>
</dbReference>
<evidence type="ECO:0000256" key="1">
    <source>
        <dbReference type="ARBA" id="ARBA00004167"/>
    </source>
</evidence>
<dbReference type="InterPro" id="IPR050174">
    <property type="entry name" value="Protocadherin/Cadherin-CA"/>
</dbReference>
<keyword evidence="6" id="KW-1185">Reference proteome</keyword>
<dbReference type="GO" id="GO:0007156">
    <property type="term" value="P:homophilic cell adhesion via plasma membrane adhesion molecules"/>
    <property type="evidence" value="ECO:0007669"/>
    <property type="project" value="InterPro"/>
</dbReference>
<evidence type="ECO:0000313" key="6">
    <source>
        <dbReference type="Proteomes" id="UP000749559"/>
    </source>
</evidence>
<keyword evidence="2" id="KW-0812">Transmembrane</keyword>
<name>A0A8J1Y512_OWEFU</name>
<comment type="caution">
    <text evidence="5">The sequence shown here is derived from an EMBL/GenBank/DDBJ whole genome shotgun (WGS) entry which is preliminary data.</text>
</comment>
<dbReference type="InterPro" id="IPR015919">
    <property type="entry name" value="Cadherin-like_sf"/>
</dbReference>
<gene>
    <name evidence="5" type="ORF">OFUS_LOCUS17788</name>
</gene>
<dbReference type="GO" id="GO:0005886">
    <property type="term" value="C:plasma membrane"/>
    <property type="evidence" value="ECO:0007669"/>
    <property type="project" value="TreeGrafter"/>
</dbReference>
<dbReference type="InterPro" id="IPR002126">
    <property type="entry name" value="Cadherin-like_dom"/>
</dbReference>
<keyword evidence="3" id="KW-0472">Membrane</keyword>
<dbReference type="AlphaFoldDB" id="A0A8J1Y512"/>
<evidence type="ECO:0000256" key="2">
    <source>
        <dbReference type="ARBA" id="ARBA00022692"/>
    </source>
</evidence>
<evidence type="ECO:0000256" key="3">
    <source>
        <dbReference type="ARBA" id="ARBA00022989"/>
    </source>
</evidence>
<reference evidence="5" key="1">
    <citation type="submission" date="2022-03" db="EMBL/GenBank/DDBJ databases">
        <authorList>
            <person name="Martin C."/>
        </authorList>
    </citation>
    <scope>NUCLEOTIDE SEQUENCE</scope>
</reference>
<organism evidence="5 6">
    <name type="scientific">Owenia fusiformis</name>
    <name type="common">Polychaete worm</name>
    <dbReference type="NCBI Taxonomy" id="6347"/>
    <lineage>
        <taxon>Eukaryota</taxon>
        <taxon>Metazoa</taxon>
        <taxon>Spiralia</taxon>
        <taxon>Lophotrochozoa</taxon>
        <taxon>Annelida</taxon>
        <taxon>Polychaeta</taxon>
        <taxon>Sedentaria</taxon>
        <taxon>Canalipalpata</taxon>
        <taxon>Sabellida</taxon>
        <taxon>Oweniida</taxon>
        <taxon>Oweniidae</taxon>
        <taxon>Owenia</taxon>
    </lineage>
</organism>
<dbReference type="Proteomes" id="UP000749559">
    <property type="component" value="Unassembled WGS sequence"/>
</dbReference>
<dbReference type="Gene3D" id="2.60.40.60">
    <property type="entry name" value="Cadherins"/>
    <property type="match status" value="2"/>
</dbReference>
<protein>
    <submittedName>
        <fullName evidence="5">Uncharacterized protein</fullName>
    </submittedName>
</protein>
<accession>A0A8J1Y512</accession>